<dbReference type="EMBL" id="PUHZ01000010">
    <property type="protein sequence ID" value="PQO46324.1"/>
    <property type="molecule type" value="Genomic_DNA"/>
</dbReference>
<dbReference type="PANTHER" id="PTHR21028">
    <property type="entry name" value="SI:CH211-156B7.4"/>
    <property type="match status" value="1"/>
</dbReference>
<name>A0A2S8GQM3_9BACT</name>
<dbReference type="SUPFAM" id="SSF55154">
    <property type="entry name" value="CYTH-like phosphatases"/>
    <property type="match status" value="1"/>
</dbReference>
<accession>A0A2S8GQM3</accession>
<dbReference type="CDD" id="cd07890">
    <property type="entry name" value="CYTH-like_AC_IV-like"/>
    <property type="match status" value="1"/>
</dbReference>
<evidence type="ECO:0000313" key="2">
    <source>
        <dbReference type="EMBL" id="PQO46324.1"/>
    </source>
</evidence>
<reference evidence="2 3" key="1">
    <citation type="submission" date="2018-02" db="EMBL/GenBank/DDBJ databases">
        <title>Comparative genomes isolates from brazilian mangrove.</title>
        <authorList>
            <person name="Araujo J.E."/>
            <person name="Taketani R.G."/>
            <person name="Silva M.C.P."/>
            <person name="Loureco M.V."/>
            <person name="Andreote F.D."/>
        </authorList>
    </citation>
    <scope>NUCLEOTIDE SEQUENCE [LARGE SCALE GENOMIC DNA]</scope>
    <source>
        <strain evidence="2 3">Nap-Phe MGV</strain>
    </source>
</reference>
<proteinExistence type="predicted"/>
<feature type="domain" description="CYTH" evidence="1">
    <location>
        <begin position="2"/>
        <end position="169"/>
    </location>
</feature>
<dbReference type="AlphaFoldDB" id="A0A2S8GQM3"/>
<comment type="caution">
    <text evidence="2">The sequence shown here is derived from an EMBL/GenBank/DDBJ whole genome shotgun (WGS) entry which is preliminary data.</text>
</comment>
<dbReference type="Proteomes" id="UP000237819">
    <property type="component" value="Unassembled WGS sequence"/>
</dbReference>
<dbReference type="Pfam" id="PF01928">
    <property type="entry name" value="CYTH"/>
    <property type="match status" value="1"/>
</dbReference>
<dbReference type="SMART" id="SM01118">
    <property type="entry name" value="CYTH"/>
    <property type="match status" value="1"/>
</dbReference>
<dbReference type="OrthoDB" id="271656at2"/>
<dbReference type="RefSeq" id="WP_105335295.1">
    <property type="nucleotide sequence ID" value="NZ_PUHZ01000010.1"/>
</dbReference>
<organism evidence="2 3">
    <name type="scientific">Blastopirellula marina</name>
    <dbReference type="NCBI Taxonomy" id="124"/>
    <lineage>
        <taxon>Bacteria</taxon>
        <taxon>Pseudomonadati</taxon>
        <taxon>Planctomycetota</taxon>
        <taxon>Planctomycetia</taxon>
        <taxon>Pirellulales</taxon>
        <taxon>Pirellulaceae</taxon>
        <taxon>Blastopirellula</taxon>
    </lineage>
</organism>
<sequence>MPRNVEIKAQLPRRADVEDRIAALADSGPVVLKQVDHFYRVDEGRLKLREINGEHAELIFYHRADLAGPKTSDYRRVPVAHPADLGQLLGEALQVVGTVKKTRTLYLIGQTRLHLDEVEGLGDYLELEVVLEASQTESIGQAIALELMTKLGIRQEDLVEGAYIDHLGREFAPPSLPTQGWTGVRPFRSFA</sequence>
<gene>
    <name evidence="2" type="ORF">C5Y93_10095</name>
</gene>
<dbReference type="PROSITE" id="PS51707">
    <property type="entry name" value="CYTH"/>
    <property type="match status" value="1"/>
</dbReference>
<dbReference type="InterPro" id="IPR023577">
    <property type="entry name" value="CYTH_domain"/>
</dbReference>
<dbReference type="PANTHER" id="PTHR21028:SF2">
    <property type="entry name" value="CYTH DOMAIN-CONTAINING PROTEIN"/>
    <property type="match status" value="1"/>
</dbReference>
<dbReference type="InterPro" id="IPR033469">
    <property type="entry name" value="CYTH-like_dom_sf"/>
</dbReference>
<dbReference type="Gene3D" id="2.40.320.10">
    <property type="entry name" value="Hypothetical Protein Pfu-838710-001"/>
    <property type="match status" value="1"/>
</dbReference>
<evidence type="ECO:0000313" key="3">
    <source>
        <dbReference type="Proteomes" id="UP000237819"/>
    </source>
</evidence>
<evidence type="ECO:0000259" key="1">
    <source>
        <dbReference type="PROSITE" id="PS51707"/>
    </source>
</evidence>
<dbReference type="InterPro" id="IPR008173">
    <property type="entry name" value="Adenylyl_cyclase_CyaB"/>
</dbReference>
<protein>
    <submittedName>
        <fullName evidence="2">Adenylate cyclase</fullName>
    </submittedName>
</protein>